<evidence type="ECO:0000256" key="2">
    <source>
        <dbReference type="SAM" id="SignalP"/>
    </source>
</evidence>
<feature type="compositionally biased region" description="Basic and acidic residues" evidence="1">
    <location>
        <begin position="50"/>
        <end position="61"/>
    </location>
</feature>
<feature type="region of interest" description="Disordered" evidence="1">
    <location>
        <begin position="42"/>
        <end position="62"/>
    </location>
</feature>
<dbReference type="AlphaFoldDB" id="R4WUG6"/>
<dbReference type="EMBL" id="AK418393">
    <property type="protein sequence ID" value="BAN21577.1"/>
    <property type="molecule type" value="mRNA"/>
</dbReference>
<reference evidence="3" key="1">
    <citation type="journal article" date="2013" name="PLoS ONE">
        <title>Gene expression in gut symbiotic organ of stinkbug affected by extracellular bacterial symbiont.</title>
        <authorList>
            <person name="Futahashi R."/>
            <person name="Tanaka K."/>
            <person name="Tanahashi M."/>
            <person name="Nikoh N."/>
            <person name="Kikuchi Y."/>
            <person name="Lee B.L."/>
            <person name="Fukatsu T."/>
        </authorList>
    </citation>
    <scope>NUCLEOTIDE SEQUENCE</scope>
    <source>
        <tissue evidence="3">Midgut</tissue>
    </source>
</reference>
<feature type="non-terminal residue" evidence="3">
    <location>
        <position position="87"/>
    </location>
</feature>
<feature type="chain" id="PRO_5004372765" evidence="2">
    <location>
        <begin position="20"/>
        <end position="87"/>
    </location>
</feature>
<evidence type="ECO:0000313" key="3">
    <source>
        <dbReference type="EMBL" id="BAN21577.1"/>
    </source>
</evidence>
<sequence length="87" mass="9609">MSMCLVFVLTLIFGSFASSNEFDQNKSSLPSPVRYFKLPEVNSSSEDYSNEEKTKGDHEPRFGVQLGYGNDLQGYSGGTVGYTPLKI</sequence>
<name>R4WUG6_RIPPE</name>
<feature type="signal peptide" evidence="2">
    <location>
        <begin position="1"/>
        <end position="19"/>
    </location>
</feature>
<keyword evidence="2" id="KW-0732">Signal</keyword>
<accession>R4WUG6</accession>
<evidence type="ECO:0000256" key="1">
    <source>
        <dbReference type="SAM" id="MobiDB-lite"/>
    </source>
</evidence>
<protein>
    <submittedName>
        <fullName evidence="3">Uncharacterized protein</fullName>
    </submittedName>
</protein>
<proteinExistence type="evidence at transcript level"/>
<organism evidence="3">
    <name type="scientific">Riptortus pedestris</name>
    <name type="common">Bean bug</name>
    <dbReference type="NCBI Taxonomy" id="329032"/>
    <lineage>
        <taxon>Eukaryota</taxon>
        <taxon>Metazoa</taxon>
        <taxon>Ecdysozoa</taxon>
        <taxon>Arthropoda</taxon>
        <taxon>Hexapoda</taxon>
        <taxon>Insecta</taxon>
        <taxon>Pterygota</taxon>
        <taxon>Neoptera</taxon>
        <taxon>Paraneoptera</taxon>
        <taxon>Hemiptera</taxon>
        <taxon>Heteroptera</taxon>
        <taxon>Panheteroptera</taxon>
        <taxon>Pentatomomorpha</taxon>
        <taxon>Coreoidea</taxon>
        <taxon>Alydidae</taxon>
        <taxon>Riptortus</taxon>
    </lineage>
</organism>